<evidence type="ECO:0000313" key="2">
    <source>
        <dbReference type="EMBL" id="PEN15905.1"/>
    </source>
</evidence>
<dbReference type="Proteomes" id="UP000219947">
    <property type="component" value="Unassembled WGS sequence"/>
</dbReference>
<keyword evidence="1" id="KW-1133">Transmembrane helix</keyword>
<evidence type="ECO:0000256" key="1">
    <source>
        <dbReference type="SAM" id="Phobius"/>
    </source>
</evidence>
<feature type="transmembrane region" description="Helical" evidence="1">
    <location>
        <begin position="39"/>
        <end position="59"/>
    </location>
</feature>
<dbReference type="AlphaFoldDB" id="A0A2A8D4L6"/>
<accession>A0A2A8D4L6</accession>
<feature type="transmembrane region" description="Helical" evidence="1">
    <location>
        <begin position="71"/>
        <end position="90"/>
    </location>
</feature>
<dbReference type="EMBL" id="PDEV01000003">
    <property type="protein sequence ID" value="PEN15905.1"/>
    <property type="molecule type" value="Genomic_DNA"/>
</dbReference>
<name>A0A2A8D4L6_9MICC</name>
<gene>
    <name evidence="2" type="ORF">CRM92_07345</name>
</gene>
<reference evidence="2" key="1">
    <citation type="submission" date="2017-10" db="EMBL/GenBank/DDBJ databases">
        <title>Kefir isolates.</title>
        <authorList>
            <person name="Kim Y."/>
            <person name="Blasche S."/>
        </authorList>
    </citation>
    <scope>NUCLEOTIDE SEQUENCE [LARGE SCALE GENOMIC DNA]</scope>
    <source>
        <strain evidence="2">OG2-2</strain>
    </source>
</reference>
<comment type="caution">
    <text evidence="2">The sequence shown here is derived from an EMBL/GenBank/DDBJ whole genome shotgun (WGS) entry which is preliminary data.</text>
</comment>
<sequence>MLDKILIGAAAGAATQAMPGVNNQTGTLSLNRIQGRPTLLGVFGWAGIALSLVILPLYFDITTKFDIANHVISLFVGIIPAIALINYYIFFICYQKDRIIWRNWRGKKRFIRYDSIKYFSFADTNKGGWVRFKSYEHRVLFRYLVFKFSHAQFDSDVLYGHIMYRSKCGRWPMSWEELEEGGFLAPGVACDYVRSQLYFKF</sequence>
<proteinExistence type="predicted"/>
<keyword evidence="1" id="KW-0472">Membrane</keyword>
<dbReference type="RefSeq" id="WP_098042788.1">
    <property type="nucleotide sequence ID" value="NZ_CAURLQ010000021.1"/>
</dbReference>
<keyword evidence="1" id="KW-0812">Transmembrane</keyword>
<keyword evidence="3" id="KW-1185">Reference proteome</keyword>
<organism evidence="2 3">
    <name type="scientific">Rothia dentocariosa</name>
    <dbReference type="NCBI Taxonomy" id="2047"/>
    <lineage>
        <taxon>Bacteria</taxon>
        <taxon>Bacillati</taxon>
        <taxon>Actinomycetota</taxon>
        <taxon>Actinomycetes</taxon>
        <taxon>Micrococcales</taxon>
        <taxon>Micrococcaceae</taxon>
        <taxon>Rothia</taxon>
    </lineage>
</organism>
<evidence type="ECO:0000313" key="3">
    <source>
        <dbReference type="Proteomes" id="UP000219947"/>
    </source>
</evidence>
<protein>
    <submittedName>
        <fullName evidence="2">Uncharacterized protein</fullName>
    </submittedName>
</protein>